<accession>A0A1W1UXN9</accession>
<dbReference type="InterPro" id="IPR051081">
    <property type="entry name" value="HTH_MetalResp_TranReg"/>
</dbReference>
<dbReference type="GO" id="GO:0003677">
    <property type="term" value="F:DNA binding"/>
    <property type="evidence" value="ECO:0007669"/>
    <property type="project" value="UniProtKB-KW"/>
</dbReference>
<dbReference type="STRING" id="695939.SAMN00790413_03438"/>
<dbReference type="InterPro" id="IPR001845">
    <property type="entry name" value="HTH_ArsR_DNA-bd_dom"/>
</dbReference>
<keyword evidence="1" id="KW-0805">Transcription regulation</keyword>
<evidence type="ECO:0000256" key="3">
    <source>
        <dbReference type="ARBA" id="ARBA00023163"/>
    </source>
</evidence>
<dbReference type="PROSITE" id="PS50987">
    <property type="entry name" value="HTH_ARSR_2"/>
    <property type="match status" value="1"/>
</dbReference>
<sequence>MKFQRILTTHEELRIFADPVRLMLFRLLISREATLTQLARALGLKPNLVHYHLKKLLAIELVQTVRHDDEGKYYRATFLNVGVAPDLRFSDEADPSALAPEQPPAIDPDAINDRNQAHHGLLNLTDEQQRTLLSEINALLERYQNSQTSQGIPRAVTIALVALPGTRTPTDIAEGTP</sequence>
<keyword evidence="3" id="KW-0804">Transcription</keyword>
<dbReference type="Gene3D" id="1.10.10.10">
    <property type="entry name" value="Winged helix-like DNA-binding domain superfamily/Winged helix DNA-binding domain"/>
    <property type="match status" value="1"/>
</dbReference>
<proteinExistence type="predicted"/>
<feature type="domain" description="HTH arsR-type" evidence="4">
    <location>
        <begin position="1"/>
        <end position="94"/>
    </location>
</feature>
<organism evidence="5 6">
    <name type="scientific">Deinococcus hopiensis KR-140</name>
    <dbReference type="NCBI Taxonomy" id="695939"/>
    <lineage>
        <taxon>Bacteria</taxon>
        <taxon>Thermotogati</taxon>
        <taxon>Deinococcota</taxon>
        <taxon>Deinococci</taxon>
        <taxon>Deinococcales</taxon>
        <taxon>Deinococcaceae</taxon>
        <taxon>Deinococcus</taxon>
    </lineage>
</organism>
<reference evidence="5 6" key="1">
    <citation type="submission" date="2017-04" db="EMBL/GenBank/DDBJ databases">
        <authorList>
            <person name="Afonso C.L."/>
            <person name="Miller P.J."/>
            <person name="Scott M.A."/>
            <person name="Spackman E."/>
            <person name="Goraichik I."/>
            <person name="Dimitrov K.M."/>
            <person name="Suarez D.L."/>
            <person name="Swayne D.E."/>
        </authorList>
    </citation>
    <scope>NUCLEOTIDE SEQUENCE [LARGE SCALE GENOMIC DNA]</scope>
    <source>
        <strain evidence="5 6">KR-140</strain>
    </source>
</reference>
<dbReference type="EMBL" id="FWWU01000008">
    <property type="protein sequence ID" value="SMB85541.1"/>
    <property type="molecule type" value="Genomic_DNA"/>
</dbReference>
<dbReference type="Proteomes" id="UP000192582">
    <property type="component" value="Unassembled WGS sequence"/>
</dbReference>
<dbReference type="AlphaFoldDB" id="A0A1W1UXN9"/>
<evidence type="ECO:0000313" key="5">
    <source>
        <dbReference type="EMBL" id="SMB85541.1"/>
    </source>
</evidence>
<dbReference type="CDD" id="cd00090">
    <property type="entry name" value="HTH_ARSR"/>
    <property type="match status" value="1"/>
</dbReference>
<dbReference type="SUPFAM" id="SSF46785">
    <property type="entry name" value="Winged helix' DNA-binding domain"/>
    <property type="match status" value="1"/>
</dbReference>
<dbReference type="Pfam" id="PF12840">
    <property type="entry name" value="HTH_20"/>
    <property type="match status" value="1"/>
</dbReference>
<evidence type="ECO:0000313" key="6">
    <source>
        <dbReference type="Proteomes" id="UP000192582"/>
    </source>
</evidence>
<dbReference type="PANTHER" id="PTHR33154">
    <property type="entry name" value="TRANSCRIPTIONAL REGULATOR, ARSR FAMILY"/>
    <property type="match status" value="1"/>
</dbReference>
<dbReference type="InterPro" id="IPR036388">
    <property type="entry name" value="WH-like_DNA-bd_sf"/>
</dbReference>
<gene>
    <name evidence="5" type="ORF">SAMN00790413_03438</name>
</gene>
<dbReference type="OrthoDB" id="73927at2"/>
<evidence type="ECO:0000259" key="4">
    <source>
        <dbReference type="PROSITE" id="PS50987"/>
    </source>
</evidence>
<dbReference type="GO" id="GO:0003700">
    <property type="term" value="F:DNA-binding transcription factor activity"/>
    <property type="evidence" value="ECO:0007669"/>
    <property type="project" value="InterPro"/>
</dbReference>
<protein>
    <submittedName>
        <fullName evidence="5">Predicted transcriptional regulators</fullName>
    </submittedName>
</protein>
<dbReference type="InterPro" id="IPR011991">
    <property type="entry name" value="ArsR-like_HTH"/>
</dbReference>
<dbReference type="InterPro" id="IPR036390">
    <property type="entry name" value="WH_DNA-bd_sf"/>
</dbReference>
<dbReference type="PANTHER" id="PTHR33154:SF33">
    <property type="entry name" value="TRANSCRIPTIONAL REPRESSOR SDPR"/>
    <property type="match status" value="1"/>
</dbReference>
<keyword evidence="2" id="KW-0238">DNA-binding</keyword>
<evidence type="ECO:0000256" key="1">
    <source>
        <dbReference type="ARBA" id="ARBA00023015"/>
    </source>
</evidence>
<name>A0A1W1UXN9_9DEIO</name>
<dbReference type="SMART" id="SM00418">
    <property type="entry name" value="HTH_ARSR"/>
    <property type="match status" value="1"/>
</dbReference>
<dbReference type="RefSeq" id="WP_084047383.1">
    <property type="nucleotide sequence ID" value="NZ_FWWU01000008.1"/>
</dbReference>
<keyword evidence="6" id="KW-1185">Reference proteome</keyword>
<evidence type="ECO:0000256" key="2">
    <source>
        <dbReference type="ARBA" id="ARBA00023125"/>
    </source>
</evidence>